<dbReference type="EMBL" id="QJJQ01000005">
    <property type="protein sequence ID" value="PXW87461.1"/>
    <property type="molecule type" value="Genomic_DNA"/>
</dbReference>
<dbReference type="OrthoDB" id="9813368at2"/>
<dbReference type="CDD" id="cd16891">
    <property type="entry name" value="CwlT-like"/>
    <property type="match status" value="1"/>
</dbReference>
<gene>
    <name evidence="2" type="ORF">DFR56_105103</name>
</gene>
<dbReference type="Gene3D" id="1.10.530.10">
    <property type="match status" value="1"/>
</dbReference>
<dbReference type="RefSeq" id="WP_110395055.1">
    <property type="nucleotide sequence ID" value="NZ_JADIJL010000003.1"/>
</dbReference>
<dbReference type="AlphaFoldDB" id="A0A2V3W308"/>
<dbReference type="InterPro" id="IPR047194">
    <property type="entry name" value="CwlT-like_lysozyme"/>
</dbReference>
<protein>
    <submittedName>
        <fullName evidence="2">Lysozyme-like protein</fullName>
    </submittedName>
</protein>
<dbReference type="Pfam" id="PF13702">
    <property type="entry name" value="Lysozyme_like"/>
    <property type="match status" value="1"/>
</dbReference>
<evidence type="ECO:0000313" key="3">
    <source>
        <dbReference type="Proteomes" id="UP000247978"/>
    </source>
</evidence>
<feature type="domain" description="CwlT-like lysozyme" evidence="1">
    <location>
        <begin position="47"/>
        <end position="198"/>
    </location>
</feature>
<evidence type="ECO:0000313" key="2">
    <source>
        <dbReference type="EMBL" id="PXW87461.1"/>
    </source>
</evidence>
<dbReference type="InterPro" id="IPR023346">
    <property type="entry name" value="Lysozyme-like_dom_sf"/>
</dbReference>
<dbReference type="SUPFAM" id="SSF53955">
    <property type="entry name" value="Lysozyme-like"/>
    <property type="match status" value="1"/>
</dbReference>
<sequence>MKVSMQKVMIKVFVLVVILSILLVSVSLYTYKEHLKSGNIVQHVFTKKVEQYRPTVSKYAKEYDVEEHVDVLLAMMLQESGGRGDDPMQSSESLCGEIGCIDDPEVSIKQGVSYFAENLQAANGDIELAVQSYNFGIGFAHYVKNSDKEFDQDIVIQFSQEMYQNAEDQSIYTCLREEAKQFDACYGDIYYARDVMEYKNKFATK</sequence>
<dbReference type="Proteomes" id="UP000247978">
    <property type="component" value="Unassembled WGS sequence"/>
</dbReference>
<reference evidence="2 3" key="1">
    <citation type="submission" date="2018-05" db="EMBL/GenBank/DDBJ databases">
        <title>Genomic Encyclopedia of Type Strains, Phase IV (KMG-IV): sequencing the most valuable type-strain genomes for metagenomic binning, comparative biology and taxonomic classification.</title>
        <authorList>
            <person name="Goeker M."/>
        </authorList>
    </citation>
    <scope>NUCLEOTIDE SEQUENCE [LARGE SCALE GENOMIC DNA]</scope>
    <source>
        <strain evidence="2 3">DSM 28556</strain>
    </source>
</reference>
<accession>A0A2V3W308</accession>
<comment type="caution">
    <text evidence="2">The sequence shown here is derived from an EMBL/GenBank/DDBJ whole genome shotgun (WGS) entry which is preliminary data.</text>
</comment>
<proteinExistence type="predicted"/>
<organism evidence="2 3">
    <name type="scientific">Pseudogracilibacillus auburnensis</name>
    <dbReference type="NCBI Taxonomy" id="1494959"/>
    <lineage>
        <taxon>Bacteria</taxon>
        <taxon>Bacillati</taxon>
        <taxon>Bacillota</taxon>
        <taxon>Bacilli</taxon>
        <taxon>Bacillales</taxon>
        <taxon>Bacillaceae</taxon>
        <taxon>Pseudogracilibacillus</taxon>
    </lineage>
</organism>
<keyword evidence="3" id="KW-1185">Reference proteome</keyword>
<evidence type="ECO:0000259" key="1">
    <source>
        <dbReference type="Pfam" id="PF13702"/>
    </source>
</evidence>
<name>A0A2V3W308_9BACI</name>